<reference evidence="9 10" key="1">
    <citation type="journal article" date="2017" name="Mol. Plant">
        <title>The Genome of Medicinal Plant Macleaya cordata Provides New Insights into Benzylisoquinoline Alkaloids Metabolism.</title>
        <authorList>
            <person name="Liu X."/>
            <person name="Liu Y."/>
            <person name="Huang P."/>
            <person name="Ma Y."/>
            <person name="Qing Z."/>
            <person name="Tang Q."/>
            <person name="Cao H."/>
            <person name="Cheng P."/>
            <person name="Zheng Y."/>
            <person name="Yuan Z."/>
            <person name="Zhou Y."/>
            <person name="Liu J."/>
            <person name="Tang Z."/>
            <person name="Zhuo Y."/>
            <person name="Zhang Y."/>
            <person name="Yu L."/>
            <person name="Huang J."/>
            <person name="Yang P."/>
            <person name="Peng Q."/>
            <person name="Zhang J."/>
            <person name="Jiang W."/>
            <person name="Zhang Z."/>
            <person name="Lin K."/>
            <person name="Ro D.K."/>
            <person name="Chen X."/>
            <person name="Xiong X."/>
            <person name="Shang Y."/>
            <person name="Huang S."/>
            <person name="Zeng J."/>
        </authorList>
    </citation>
    <scope>NUCLEOTIDE SEQUENCE [LARGE SCALE GENOMIC DNA]</scope>
    <source>
        <strain evidence="10">cv. BLH2017</strain>
        <tissue evidence="9">Root</tissue>
    </source>
</reference>
<evidence type="ECO:0000256" key="2">
    <source>
        <dbReference type="ARBA" id="ARBA00022645"/>
    </source>
</evidence>
<dbReference type="InterPro" id="IPR001563">
    <property type="entry name" value="Peptidase_S10"/>
</dbReference>
<proteinExistence type="inferred from homology"/>
<dbReference type="PANTHER" id="PTHR11802">
    <property type="entry name" value="SERINE PROTEASE FAMILY S10 SERINE CARBOXYPEPTIDASE"/>
    <property type="match status" value="1"/>
</dbReference>
<dbReference type="Gene3D" id="3.40.50.12670">
    <property type="match status" value="1"/>
</dbReference>
<dbReference type="InParanoid" id="A0A200QWD9"/>
<evidence type="ECO:0000256" key="6">
    <source>
        <dbReference type="ARBA" id="ARBA00023157"/>
    </source>
</evidence>
<dbReference type="Proteomes" id="UP000195402">
    <property type="component" value="Unassembled WGS sequence"/>
</dbReference>
<evidence type="ECO:0000256" key="7">
    <source>
        <dbReference type="ARBA" id="ARBA00023180"/>
    </source>
</evidence>
<keyword evidence="5" id="KW-0378">Hydrolase</keyword>
<comment type="caution">
    <text evidence="9">The sequence shown here is derived from an EMBL/GenBank/DDBJ whole genome shotgun (WGS) entry which is preliminary data.</text>
</comment>
<feature type="chain" id="PRO_5013165758" evidence="8">
    <location>
        <begin position="22"/>
        <end position="491"/>
    </location>
</feature>
<comment type="similarity">
    <text evidence="1">Belongs to the peptidase S10 family.</text>
</comment>
<dbReference type="SUPFAM" id="SSF53474">
    <property type="entry name" value="alpha/beta-Hydrolases"/>
    <property type="match status" value="1"/>
</dbReference>
<name>A0A200QWD9_MACCD</name>
<evidence type="ECO:0000256" key="4">
    <source>
        <dbReference type="ARBA" id="ARBA00022729"/>
    </source>
</evidence>
<dbReference type="InterPro" id="IPR029058">
    <property type="entry name" value="AB_hydrolase_fold"/>
</dbReference>
<dbReference type="PRINTS" id="PR00724">
    <property type="entry name" value="CRBOXYPTASEC"/>
</dbReference>
<feature type="signal peptide" evidence="8">
    <location>
        <begin position="1"/>
        <end position="21"/>
    </location>
</feature>
<evidence type="ECO:0000256" key="8">
    <source>
        <dbReference type="SAM" id="SignalP"/>
    </source>
</evidence>
<dbReference type="FunFam" id="3.40.50.12670:FF:000001">
    <property type="entry name" value="Carboxypeptidase"/>
    <property type="match status" value="1"/>
</dbReference>
<dbReference type="FunFam" id="3.40.50.1820:FF:000143">
    <property type="entry name" value="Carboxypeptidase"/>
    <property type="match status" value="1"/>
</dbReference>
<evidence type="ECO:0000256" key="5">
    <source>
        <dbReference type="ARBA" id="ARBA00022801"/>
    </source>
</evidence>
<keyword evidence="3" id="KW-0645">Protease</keyword>
<keyword evidence="2" id="KW-0121">Carboxypeptidase</keyword>
<dbReference type="GO" id="GO:0006508">
    <property type="term" value="P:proteolysis"/>
    <property type="evidence" value="ECO:0007669"/>
    <property type="project" value="UniProtKB-KW"/>
</dbReference>
<evidence type="ECO:0000256" key="1">
    <source>
        <dbReference type="ARBA" id="ARBA00009431"/>
    </source>
</evidence>
<organism evidence="9 10">
    <name type="scientific">Macleaya cordata</name>
    <name type="common">Five-seeded plume-poppy</name>
    <name type="synonym">Bocconia cordata</name>
    <dbReference type="NCBI Taxonomy" id="56857"/>
    <lineage>
        <taxon>Eukaryota</taxon>
        <taxon>Viridiplantae</taxon>
        <taxon>Streptophyta</taxon>
        <taxon>Embryophyta</taxon>
        <taxon>Tracheophyta</taxon>
        <taxon>Spermatophyta</taxon>
        <taxon>Magnoliopsida</taxon>
        <taxon>Ranunculales</taxon>
        <taxon>Papaveraceae</taxon>
        <taxon>Papaveroideae</taxon>
        <taxon>Macleaya</taxon>
    </lineage>
</organism>
<dbReference type="GO" id="GO:0004185">
    <property type="term" value="F:serine-type carboxypeptidase activity"/>
    <property type="evidence" value="ECO:0007669"/>
    <property type="project" value="InterPro"/>
</dbReference>
<evidence type="ECO:0000256" key="3">
    <source>
        <dbReference type="ARBA" id="ARBA00022670"/>
    </source>
</evidence>
<gene>
    <name evidence="9" type="ORF">BVC80_167g11</name>
</gene>
<protein>
    <submittedName>
        <fullName evidence="9">Peptidase S10</fullName>
    </submittedName>
</protein>
<keyword evidence="4 8" id="KW-0732">Signal</keyword>
<dbReference type="Gene3D" id="3.40.50.1820">
    <property type="entry name" value="alpha/beta hydrolase"/>
    <property type="match status" value="1"/>
</dbReference>
<accession>A0A200QWD9</accession>
<dbReference type="FunCoup" id="A0A200QWD9">
    <property type="interactions" value="1003"/>
</dbReference>
<dbReference type="OrthoDB" id="443318at2759"/>
<dbReference type="EMBL" id="MVGT01001024">
    <property type="protein sequence ID" value="OVA14783.1"/>
    <property type="molecule type" value="Genomic_DNA"/>
</dbReference>
<dbReference type="GO" id="GO:0016747">
    <property type="term" value="F:acyltransferase activity, transferring groups other than amino-acyl groups"/>
    <property type="evidence" value="ECO:0007669"/>
    <property type="project" value="TreeGrafter"/>
</dbReference>
<dbReference type="AlphaFoldDB" id="A0A200QWD9"/>
<sequence>MDKIFFCKVLLALCLLSFTEAAPKHALITHLPGFNGTFPSEHYSGYVTLDEKHGKNLFYYFVVSERKPSEDPVVLWLNGGPGCSSFDGFVYEHGPFNFQAAKTHGSLPQLHLNPHSWSKVSNIIYLDSPAGVGLSYSNDPNDYETGDQKTASDTHTFLLKKWFEQYPEFLSNPLYISGESFAGIYIPTLASEIVKGIDIGLKPVLNFKGYMVGNGVTDNVFDGNALVPFAHGMGLISDDLFEAVTSACNSSFWGSINDRCSELLAKVDEDIMALNIYDILEPCYHNPEAKETEIVDVKLPSSFRKLGETDRPLAVRKRMFGRAWPFRAPVRDGIVPTWPQILNSGSVGCIDDKVATSWLNNDAVRKALHSQQENLTWELCTDKLSYNHDLGSMIPYHKNLTAWGYRVLIFSGDHDMCVPYTGSEAWTRSLGYKILDEWRPWFFNDQVAGYTQGYDHNLTFLTMKGAGHTVPEYKPQEALAFYSCWLAGQKI</sequence>
<dbReference type="GO" id="GO:0019748">
    <property type="term" value="P:secondary metabolic process"/>
    <property type="evidence" value="ECO:0007669"/>
    <property type="project" value="TreeGrafter"/>
</dbReference>
<keyword evidence="7" id="KW-0325">Glycoprotein</keyword>
<dbReference type="OMA" id="GAQHLIC"/>
<keyword evidence="6" id="KW-1015">Disulfide bond</keyword>
<evidence type="ECO:0000313" key="10">
    <source>
        <dbReference type="Proteomes" id="UP000195402"/>
    </source>
</evidence>
<keyword evidence="10" id="KW-1185">Reference proteome</keyword>
<dbReference type="Pfam" id="PF00450">
    <property type="entry name" value="Peptidase_S10"/>
    <property type="match status" value="1"/>
</dbReference>
<dbReference type="PANTHER" id="PTHR11802:SF254">
    <property type="entry name" value="SERINE CARBOXYPEPTIDASE-LIKE 20"/>
    <property type="match status" value="1"/>
</dbReference>
<evidence type="ECO:0000313" key="9">
    <source>
        <dbReference type="EMBL" id="OVA14783.1"/>
    </source>
</evidence>